<comment type="similarity">
    <text evidence="1">Belongs to the ATP-dependent DNA ligase family.</text>
</comment>
<proteinExistence type="inferred from homology"/>
<evidence type="ECO:0000256" key="3">
    <source>
        <dbReference type="ARBA" id="ARBA00022598"/>
    </source>
</evidence>
<dbReference type="InterPro" id="IPR050191">
    <property type="entry name" value="ATP-dep_DNA_ligase"/>
</dbReference>
<dbReference type="InterPro" id="IPR014146">
    <property type="entry name" value="LigD_ligase_dom"/>
</dbReference>
<evidence type="ECO:0000259" key="5">
    <source>
        <dbReference type="PROSITE" id="PS50160"/>
    </source>
</evidence>
<dbReference type="InterPro" id="IPR012310">
    <property type="entry name" value="DNA_ligase_ATP-dep_cent"/>
</dbReference>
<dbReference type="CDD" id="cd07971">
    <property type="entry name" value="OBF_DNA_ligase_LigD"/>
    <property type="match status" value="1"/>
</dbReference>
<dbReference type="Gene3D" id="2.40.50.140">
    <property type="entry name" value="Nucleic acid-binding proteins"/>
    <property type="match status" value="1"/>
</dbReference>
<dbReference type="GO" id="GO:0005524">
    <property type="term" value="F:ATP binding"/>
    <property type="evidence" value="ECO:0007669"/>
    <property type="project" value="InterPro"/>
</dbReference>
<dbReference type="CDD" id="cd07906">
    <property type="entry name" value="Adenylation_DNA_ligase_LigD_LigC"/>
    <property type="match status" value="1"/>
</dbReference>
<protein>
    <recommendedName>
        <fullName evidence="2">DNA ligase (ATP)</fullName>
        <ecNumber evidence="2">6.5.1.1</ecNumber>
    </recommendedName>
</protein>
<dbReference type="SUPFAM" id="SSF50249">
    <property type="entry name" value="Nucleic acid-binding proteins"/>
    <property type="match status" value="1"/>
</dbReference>
<dbReference type="GO" id="GO:0006310">
    <property type="term" value="P:DNA recombination"/>
    <property type="evidence" value="ECO:0007669"/>
    <property type="project" value="InterPro"/>
</dbReference>
<dbReference type="EC" id="6.5.1.1" evidence="2"/>
<dbReference type="SUPFAM" id="SSF56091">
    <property type="entry name" value="DNA ligase/mRNA capping enzyme, catalytic domain"/>
    <property type="match status" value="1"/>
</dbReference>
<dbReference type="AlphaFoldDB" id="A0A9X4JVE7"/>
<dbReference type="GO" id="GO:0003910">
    <property type="term" value="F:DNA ligase (ATP) activity"/>
    <property type="evidence" value="ECO:0007669"/>
    <property type="project" value="UniProtKB-EC"/>
</dbReference>
<dbReference type="PANTHER" id="PTHR45674">
    <property type="entry name" value="DNA LIGASE 1/3 FAMILY MEMBER"/>
    <property type="match status" value="1"/>
</dbReference>
<evidence type="ECO:0000313" key="7">
    <source>
        <dbReference type="Proteomes" id="UP001154312"/>
    </source>
</evidence>
<gene>
    <name evidence="6" type="primary">ligD</name>
    <name evidence="6" type="ORF">L7E55_02615</name>
</gene>
<feature type="domain" description="ATP-dependent DNA ligase family profile" evidence="5">
    <location>
        <begin position="112"/>
        <end position="237"/>
    </location>
</feature>
<dbReference type="Gene3D" id="3.30.470.30">
    <property type="entry name" value="DNA ligase/mRNA capping enzyme"/>
    <property type="match status" value="1"/>
</dbReference>
<sequence length="318" mass="34993">MNGEQLPLLRPMLAVSSEPFDSAAYLYEIKWDGYRGLAYLDAGTVIRSRNLINLTGKFPELAGLHKKVRRLPAIIDGEIVVLVQGKPSFASLQSRGKMAGAGQNSRAGFYPVVFIAFDVLYANGKSVLRQPLADRKNILKEMVLPGDDILLSRYVFRDGIDFYNACVKEGLEGAVAKKVESVYLPGRRSASWKKFRNTREADLVICGYQPGVNGRGLGSLVLGGIRHGELVYQGKVGTGFNSREAEILLDGLHKIETADAPLEDLPVNERGRTRWVRPLLVCTVVYLTATAGGYLRHPVFQGVRWDKSPDECPAVTGE</sequence>
<dbReference type="InterPro" id="IPR012340">
    <property type="entry name" value="NA-bd_OB-fold"/>
</dbReference>
<dbReference type="Pfam" id="PF04679">
    <property type="entry name" value="DNA_ligase_A_C"/>
    <property type="match status" value="1"/>
</dbReference>
<keyword evidence="3 6" id="KW-0436">Ligase</keyword>
<reference evidence="6" key="1">
    <citation type="submission" date="2022-02" db="EMBL/GenBank/DDBJ databases">
        <authorList>
            <person name="Leng L."/>
        </authorList>
    </citation>
    <scope>NUCLEOTIDE SEQUENCE</scope>
    <source>
        <strain evidence="6">JI</strain>
    </source>
</reference>
<dbReference type="PANTHER" id="PTHR45674:SF4">
    <property type="entry name" value="DNA LIGASE 1"/>
    <property type="match status" value="1"/>
</dbReference>
<evidence type="ECO:0000256" key="4">
    <source>
        <dbReference type="ARBA" id="ARBA00034003"/>
    </source>
</evidence>
<dbReference type="Gene3D" id="3.30.1490.70">
    <property type="match status" value="1"/>
</dbReference>
<dbReference type="RefSeq" id="WP_277442450.1">
    <property type="nucleotide sequence ID" value="NZ_JAKOAV010000003.1"/>
</dbReference>
<dbReference type="Proteomes" id="UP001154312">
    <property type="component" value="Unassembled WGS sequence"/>
</dbReference>
<dbReference type="InterPro" id="IPR012309">
    <property type="entry name" value="DNA_ligase_ATP-dep_C"/>
</dbReference>
<dbReference type="Pfam" id="PF01068">
    <property type="entry name" value="DNA_ligase_A_M"/>
    <property type="match status" value="1"/>
</dbReference>
<evidence type="ECO:0000256" key="2">
    <source>
        <dbReference type="ARBA" id="ARBA00012727"/>
    </source>
</evidence>
<dbReference type="GO" id="GO:0006281">
    <property type="term" value="P:DNA repair"/>
    <property type="evidence" value="ECO:0007669"/>
    <property type="project" value="InterPro"/>
</dbReference>
<dbReference type="EMBL" id="JAKOAV010000003">
    <property type="protein sequence ID" value="MDF9407257.1"/>
    <property type="molecule type" value="Genomic_DNA"/>
</dbReference>
<accession>A0A9X4JVE7</accession>
<organism evidence="6 7">
    <name type="scientific">Pelotomaculum isophthalicicum JI</name>
    <dbReference type="NCBI Taxonomy" id="947010"/>
    <lineage>
        <taxon>Bacteria</taxon>
        <taxon>Bacillati</taxon>
        <taxon>Bacillota</taxon>
        <taxon>Clostridia</taxon>
        <taxon>Eubacteriales</taxon>
        <taxon>Desulfotomaculaceae</taxon>
        <taxon>Pelotomaculum</taxon>
    </lineage>
</organism>
<comment type="catalytic activity">
    <reaction evidence="4">
        <text>ATP + (deoxyribonucleotide)n-3'-hydroxyl + 5'-phospho-(deoxyribonucleotide)m = (deoxyribonucleotide)n+m + AMP + diphosphate.</text>
        <dbReference type="EC" id="6.5.1.1"/>
    </reaction>
</comment>
<comment type="caution">
    <text evidence="6">The sequence shown here is derived from an EMBL/GenBank/DDBJ whole genome shotgun (WGS) entry which is preliminary data.</text>
</comment>
<evidence type="ECO:0000256" key="1">
    <source>
        <dbReference type="ARBA" id="ARBA00007572"/>
    </source>
</evidence>
<dbReference type="NCBIfam" id="TIGR02779">
    <property type="entry name" value="NHEJ_ligase_lig"/>
    <property type="match status" value="1"/>
</dbReference>
<keyword evidence="7" id="KW-1185">Reference proteome</keyword>
<evidence type="ECO:0000313" key="6">
    <source>
        <dbReference type="EMBL" id="MDF9407257.1"/>
    </source>
</evidence>
<dbReference type="PROSITE" id="PS50160">
    <property type="entry name" value="DNA_LIGASE_A3"/>
    <property type="match status" value="1"/>
</dbReference>
<name>A0A9X4JVE7_9FIRM</name>